<proteinExistence type="predicted"/>
<keyword evidence="1" id="KW-0418">Kinase</keyword>
<dbReference type="NCBIfam" id="TIGR04352">
    <property type="entry name" value="HprK_rel_A"/>
    <property type="match status" value="1"/>
</dbReference>
<keyword evidence="2" id="KW-1185">Reference proteome</keyword>
<dbReference type="InterPro" id="IPR027600">
    <property type="entry name" value="HprK-rel_A"/>
</dbReference>
<organism evidence="1 2">
    <name type="scientific">Massilia varians</name>
    <dbReference type="NCBI Taxonomy" id="457921"/>
    <lineage>
        <taxon>Bacteria</taxon>
        <taxon>Pseudomonadati</taxon>
        <taxon>Pseudomonadota</taxon>
        <taxon>Betaproteobacteria</taxon>
        <taxon>Burkholderiales</taxon>
        <taxon>Oxalobacteraceae</taxon>
        <taxon>Telluria group</taxon>
        <taxon>Massilia</taxon>
    </lineage>
</organism>
<keyword evidence="1" id="KW-0808">Transferase</keyword>
<dbReference type="SUPFAM" id="SSF53795">
    <property type="entry name" value="PEP carboxykinase-like"/>
    <property type="match status" value="1"/>
</dbReference>
<evidence type="ECO:0000313" key="2">
    <source>
        <dbReference type="Proteomes" id="UP001163336"/>
    </source>
</evidence>
<gene>
    <name evidence="1" type="ORF">MasN3_03930</name>
</gene>
<dbReference type="Proteomes" id="UP001163336">
    <property type="component" value="Chromosome"/>
</dbReference>
<dbReference type="EMBL" id="AP026966">
    <property type="protein sequence ID" value="BDT56899.1"/>
    <property type="molecule type" value="Genomic_DNA"/>
</dbReference>
<protein>
    <submittedName>
        <fullName evidence="1">HPr kinase</fullName>
    </submittedName>
</protein>
<evidence type="ECO:0000313" key="1">
    <source>
        <dbReference type="EMBL" id="BDT56899.1"/>
    </source>
</evidence>
<dbReference type="GO" id="GO:0016301">
    <property type="term" value="F:kinase activity"/>
    <property type="evidence" value="ECO:0007669"/>
    <property type="project" value="UniProtKB-KW"/>
</dbReference>
<dbReference type="Gene3D" id="3.40.50.300">
    <property type="entry name" value="P-loop containing nucleotide triphosphate hydrolases"/>
    <property type="match status" value="1"/>
</dbReference>
<reference evidence="1" key="1">
    <citation type="submission" date="2022-11" db="EMBL/GenBank/DDBJ databases">
        <title>Isolation and characterization of PLA-degrading bacterium Massilia sp. from Antarctic soil.</title>
        <authorList>
            <person name="Sato K."/>
            <person name="Gomez-Fuentes C."/>
            <person name="Ahmad S.A."/>
            <person name="Zulkharnain A."/>
        </authorList>
    </citation>
    <scope>NUCLEOTIDE SEQUENCE</scope>
    <source>
        <strain evidence="1">N-3</strain>
    </source>
</reference>
<accession>A0ABN6T9Y5</accession>
<dbReference type="RefSeq" id="WP_281911841.1">
    <property type="nucleotide sequence ID" value="NZ_AP026966.1"/>
</dbReference>
<dbReference type="InterPro" id="IPR027417">
    <property type="entry name" value="P-loop_NTPase"/>
</dbReference>
<sequence>MLTLASLGRAEMLRRLSLSGPGLVLRTGPFRNRIRTDIAHLADAIALLYANYPVDGEDGFADFQLSFRRSGGPRRWYRPQVRFDADGRVPFQPLPLDQAFPMFEWVMNWCVSHHAHGYLIIHAAVLQRGNAGVILPAPPGSGKSTLCAALASRGWRLLSDELTLVRPQDLALLPLARPVSLKNASIGVLRDYAPHALFGPEVHGTTKGTIAHMGAPRASIAAAAEPARATHVVFPRYEAGTPPSLAPLAKARLFTGMVDNAFNYAVLGAQGFDVLGRLVEGCSGYTFSYGRLDDAMAVFDGFADGPA</sequence>
<name>A0ABN6T9Y5_9BURK</name>